<feature type="transmembrane region" description="Helical" evidence="1">
    <location>
        <begin position="28"/>
        <end position="49"/>
    </location>
</feature>
<dbReference type="EMBL" id="VICB01000004">
    <property type="protein sequence ID" value="TQD44131.1"/>
    <property type="molecule type" value="Genomic_DNA"/>
</dbReference>
<reference evidence="2 3" key="1">
    <citation type="submission" date="2019-06" db="EMBL/GenBank/DDBJ databases">
        <title>Draft genome sequence of Actinomyces johnsonii CCUG 34287T.</title>
        <authorList>
            <person name="Salva-Serra F."/>
            <person name="Cardew S."/>
            <person name="Moore E."/>
        </authorList>
    </citation>
    <scope>NUCLEOTIDE SEQUENCE [LARGE SCALE GENOMIC DNA]</scope>
    <source>
        <strain evidence="2 3">CCUG 34287</strain>
    </source>
</reference>
<accession>A0A508A5S9</accession>
<comment type="caution">
    <text evidence="2">The sequence shown here is derived from an EMBL/GenBank/DDBJ whole genome shotgun (WGS) entry which is preliminary data.</text>
</comment>
<evidence type="ECO:0000256" key="1">
    <source>
        <dbReference type="SAM" id="Phobius"/>
    </source>
</evidence>
<sequence>MTGTGARRATARRTAATLVLDLRRQAAAGYWFVALLAGLTVGAVLLSLAGDPLRWWPLVVLSELSITSFYFAAVQILRERGEGILAAQAVTPLAPGEYLVALAGSLCLLAFAEVGALVLAAHGAAVLWPVLAIGVALVSCLYVLYGVIVVADYETIGAFLLPSGLWTLVLGVPLLPLLGVPDGWWLWCHPLQPAVVLIEISFGTRPVWAAAPCALLGTIWCALLALAARARLVRAVIPRGATS</sequence>
<feature type="transmembrane region" description="Helical" evidence="1">
    <location>
        <begin position="98"/>
        <end position="120"/>
    </location>
</feature>
<dbReference type="RefSeq" id="WP_141423738.1">
    <property type="nucleotide sequence ID" value="NZ_JASPFB010000003.1"/>
</dbReference>
<dbReference type="Pfam" id="PF24686">
    <property type="entry name" value="FLQE3_permease"/>
    <property type="match status" value="1"/>
</dbReference>
<dbReference type="AlphaFoldDB" id="A0A508A5S9"/>
<feature type="transmembrane region" description="Helical" evidence="1">
    <location>
        <begin position="126"/>
        <end position="153"/>
    </location>
</feature>
<evidence type="ECO:0000313" key="3">
    <source>
        <dbReference type="Proteomes" id="UP000319010"/>
    </source>
</evidence>
<feature type="transmembrane region" description="Helical" evidence="1">
    <location>
        <begin position="165"/>
        <end position="187"/>
    </location>
</feature>
<feature type="transmembrane region" description="Helical" evidence="1">
    <location>
        <begin position="55"/>
        <end position="77"/>
    </location>
</feature>
<protein>
    <recommendedName>
        <fullName evidence="4">ABC transporter permease</fullName>
    </recommendedName>
</protein>
<keyword evidence="1" id="KW-1133">Transmembrane helix</keyword>
<dbReference type="Proteomes" id="UP000319010">
    <property type="component" value="Unassembled WGS sequence"/>
</dbReference>
<feature type="transmembrane region" description="Helical" evidence="1">
    <location>
        <begin position="207"/>
        <end position="228"/>
    </location>
</feature>
<organism evidence="2 3">
    <name type="scientific">Actinomyces johnsonii</name>
    <dbReference type="NCBI Taxonomy" id="544581"/>
    <lineage>
        <taxon>Bacteria</taxon>
        <taxon>Bacillati</taxon>
        <taxon>Actinomycetota</taxon>
        <taxon>Actinomycetes</taxon>
        <taxon>Actinomycetales</taxon>
        <taxon>Actinomycetaceae</taxon>
        <taxon>Actinomyces</taxon>
    </lineage>
</organism>
<proteinExistence type="predicted"/>
<name>A0A508A5S9_9ACTO</name>
<keyword evidence="1" id="KW-0812">Transmembrane</keyword>
<dbReference type="InterPro" id="IPR056926">
    <property type="entry name" value="FLQE3_permease"/>
</dbReference>
<evidence type="ECO:0000313" key="2">
    <source>
        <dbReference type="EMBL" id="TQD44131.1"/>
    </source>
</evidence>
<evidence type="ECO:0008006" key="4">
    <source>
        <dbReference type="Google" id="ProtNLM"/>
    </source>
</evidence>
<gene>
    <name evidence="2" type="ORF">FK256_03575</name>
</gene>
<keyword evidence="1" id="KW-0472">Membrane</keyword>